<sequence>MRATDQTLPTKGEDYVRMRALATGLLLLMALLFVVALVQQEAHPFFAWLRAFSEAAMVGALADWYAVTALFRHPLGLPIPHTAIIPGNTERIASNIGSLTQRKLVTPEGIARLVASWHIPEELIEALLAPERRRALRDECAQLLVRALNASEDAAMQRMLREIATKIIRGVSVAPLAGQMLAGFLGSHQRDRLLNDILSAVLEYVDANRDALGRTVAEKLPWSRVLSFVKLDYSVSHKVLDSVYDTLCTMRDDPHDPMRRKAIDRLHELSEWLMQSDEALRREASLKEKLLGYDTLLQFLDDSWHQLKQWMLDDLSQDPSDIRAYLDAALADAGRTLQKDAVLRAMLHDGVQGLVKALAVRHSDKIGELVANTVREWSPAQMVETVEREVGNDLQYIRVNGTIVGGLVGLLLHALALMIGGR</sequence>
<organism evidence="2 3">
    <name type="scientific">Nitrospira defluvii</name>
    <dbReference type="NCBI Taxonomy" id="330214"/>
    <lineage>
        <taxon>Bacteria</taxon>
        <taxon>Pseudomonadati</taxon>
        <taxon>Nitrospirota</taxon>
        <taxon>Nitrospiria</taxon>
        <taxon>Nitrospirales</taxon>
        <taxon>Nitrospiraceae</taxon>
        <taxon>Nitrospira</taxon>
    </lineage>
</organism>
<dbReference type="HOGENOM" id="CLU_036718_2_0_0"/>
<evidence type="ECO:0000313" key="2">
    <source>
        <dbReference type="EMBL" id="CBK41302.1"/>
    </source>
</evidence>
<keyword evidence="3" id="KW-1185">Reference proteome</keyword>
<name>D8PDJ3_9BACT</name>
<dbReference type="STRING" id="330214.NIDE1567"/>
<evidence type="ECO:0000313" key="3">
    <source>
        <dbReference type="Proteomes" id="UP000001660"/>
    </source>
</evidence>
<dbReference type="PANTHER" id="PTHR38442">
    <property type="entry name" value="INNER MEMBRANE PROTEIN-RELATED"/>
    <property type="match status" value="1"/>
</dbReference>
<proteinExistence type="predicted"/>
<dbReference type="Proteomes" id="UP000001660">
    <property type="component" value="Chromosome"/>
</dbReference>
<evidence type="ECO:0000256" key="1">
    <source>
        <dbReference type="SAM" id="Phobius"/>
    </source>
</evidence>
<feature type="transmembrane region" description="Helical" evidence="1">
    <location>
        <begin position="397"/>
        <end position="419"/>
    </location>
</feature>
<reference evidence="2 3" key="1">
    <citation type="journal article" date="2010" name="Proc. Natl. Acad. Sci. U.S.A.">
        <title>A Nitrospira metagenome illuminates the physiology and evolution of globally important nitrite-oxidizing bacteria.</title>
        <authorList>
            <person name="Lucker S."/>
            <person name="Wagner M."/>
            <person name="Maixner F."/>
            <person name="Pelletier E."/>
            <person name="Koch H."/>
            <person name="Vacherie B."/>
            <person name="Rattei T."/>
            <person name="Sinninghe Damste J."/>
            <person name="Spieck E."/>
            <person name="Le Paslier D."/>
            <person name="Daims H."/>
        </authorList>
    </citation>
    <scope>NUCLEOTIDE SEQUENCE [LARGE SCALE GENOMIC DNA]</scope>
</reference>
<evidence type="ECO:0008006" key="4">
    <source>
        <dbReference type="Google" id="ProtNLM"/>
    </source>
</evidence>
<dbReference type="eggNOG" id="COG2733">
    <property type="taxonomic scope" value="Bacteria"/>
</dbReference>
<keyword evidence="1" id="KW-1133">Transmembrane helix</keyword>
<accession>D8PDJ3</accession>
<dbReference type="AlphaFoldDB" id="D8PDJ3"/>
<dbReference type="InterPro" id="IPR007383">
    <property type="entry name" value="DUF445"/>
</dbReference>
<dbReference type="Pfam" id="PF04286">
    <property type="entry name" value="DUF445"/>
    <property type="match status" value="1"/>
</dbReference>
<dbReference type="PANTHER" id="PTHR38442:SF1">
    <property type="entry name" value="INNER MEMBRANE PROTEIN"/>
    <property type="match status" value="1"/>
</dbReference>
<keyword evidence="1" id="KW-0472">Membrane</keyword>
<feature type="transmembrane region" description="Helical" evidence="1">
    <location>
        <begin position="20"/>
        <end position="39"/>
    </location>
</feature>
<gene>
    <name evidence="2" type="ORF">NIDE1567</name>
</gene>
<dbReference type="GO" id="GO:0005886">
    <property type="term" value="C:plasma membrane"/>
    <property type="evidence" value="ECO:0007669"/>
    <property type="project" value="TreeGrafter"/>
</dbReference>
<dbReference type="KEGG" id="nde:NIDE1567"/>
<dbReference type="EMBL" id="FP929003">
    <property type="protein sequence ID" value="CBK41302.1"/>
    <property type="molecule type" value="Genomic_DNA"/>
</dbReference>
<protein>
    <recommendedName>
        <fullName evidence="4">DUF445 domain-containing protein</fullName>
    </recommendedName>
</protein>
<dbReference type="OrthoDB" id="9769590at2"/>
<keyword evidence="1" id="KW-0812">Transmembrane</keyword>